<dbReference type="Proteomes" id="UP000006666">
    <property type="component" value="Chromosome"/>
</dbReference>
<keyword evidence="5" id="KW-1185">Reference proteome</keyword>
<feature type="region of interest" description="Disordered" evidence="2">
    <location>
        <begin position="99"/>
        <end position="146"/>
    </location>
</feature>
<evidence type="ECO:0000259" key="3">
    <source>
        <dbReference type="Pfam" id="PF08327"/>
    </source>
</evidence>
<dbReference type="AlphaFoldDB" id="C7NLV7"/>
<evidence type="ECO:0000313" key="4">
    <source>
        <dbReference type="EMBL" id="ACV07206.1"/>
    </source>
</evidence>
<dbReference type="Pfam" id="PF08327">
    <property type="entry name" value="AHSA1"/>
    <property type="match status" value="1"/>
</dbReference>
<evidence type="ECO:0000256" key="2">
    <source>
        <dbReference type="SAM" id="MobiDB-lite"/>
    </source>
</evidence>
<dbReference type="CDD" id="cd07814">
    <property type="entry name" value="SRPBCC_CalC_Aha1-like"/>
    <property type="match status" value="1"/>
</dbReference>
<proteinExistence type="inferred from homology"/>
<comment type="similarity">
    <text evidence="1">Belongs to the AHA1 family.</text>
</comment>
<dbReference type="Gene3D" id="3.30.530.20">
    <property type="match status" value="1"/>
</dbReference>
<gene>
    <name evidence="4" type="ordered locus">Ksed_22230</name>
</gene>
<feature type="domain" description="Activator of Hsp90 ATPase homologue 1/2-like C-terminal" evidence="3">
    <location>
        <begin position="21"/>
        <end position="202"/>
    </location>
</feature>
<protein>
    <submittedName>
        <fullName evidence="4">Uncharacterized conserved protein</fullName>
    </submittedName>
</protein>
<dbReference type="eggNOG" id="COG3832">
    <property type="taxonomic scope" value="Bacteria"/>
</dbReference>
<evidence type="ECO:0000313" key="5">
    <source>
        <dbReference type="Proteomes" id="UP000006666"/>
    </source>
</evidence>
<reference evidence="4 5" key="1">
    <citation type="journal article" date="2009" name="Stand. Genomic Sci.">
        <title>Complete genome sequence of Kytococcus sedentarius type strain (541).</title>
        <authorList>
            <person name="Sims D."/>
            <person name="Brettin T."/>
            <person name="Detter J.C."/>
            <person name="Han C."/>
            <person name="Lapidus A."/>
            <person name="Copeland A."/>
            <person name="Glavina Del Rio T."/>
            <person name="Nolan M."/>
            <person name="Chen F."/>
            <person name="Lucas S."/>
            <person name="Tice H."/>
            <person name="Cheng J.F."/>
            <person name="Bruce D."/>
            <person name="Goodwin L."/>
            <person name="Pitluck S."/>
            <person name="Ovchinnikova G."/>
            <person name="Pati A."/>
            <person name="Ivanova N."/>
            <person name="Mavrommatis K."/>
            <person name="Chen A."/>
            <person name="Palaniappan K."/>
            <person name="D'haeseleer P."/>
            <person name="Chain P."/>
            <person name="Bristow J."/>
            <person name="Eisen J.A."/>
            <person name="Markowitz V."/>
            <person name="Hugenholtz P."/>
            <person name="Schneider S."/>
            <person name="Goker M."/>
            <person name="Pukall R."/>
            <person name="Kyrpides N.C."/>
            <person name="Klenk H.P."/>
        </authorList>
    </citation>
    <scope>NUCLEOTIDE SEQUENCE [LARGE SCALE GENOMIC DNA]</scope>
    <source>
        <strain evidence="5">ATCC 14392 / DSM 20547 / JCM 11482 / CCUG 33030 / NBRC 15357 / NCTC 11040 / CCM 314 / 541</strain>
    </source>
</reference>
<dbReference type="KEGG" id="kse:Ksed_22230"/>
<name>C7NLV7_KYTSD</name>
<organism evidence="4 5">
    <name type="scientific">Kytococcus sedentarius (strain ATCC 14392 / DSM 20547 / JCM 11482 / CCUG 33030 / NBRC 15357 / NCTC 11040 / CCM 314 / 541)</name>
    <name type="common">Micrococcus sedentarius</name>
    <dbReference type="NCBI Taxonomy" id="478801"/>
    <lineage>
        <taxon>Bacteria</taxon>
        <taxon>Bacillati</taxon>
        <taxon>Actinomycetota</taxon>
        <taxon>Actinomycetes</taxon>
        <taxon>Micrococcales</taxon>
        <taxon>Kytococcaceae</taxon>
        <taxon>Kytococcus</taxon>
    </lineage>
</organism>
<feature type="compositionally biased region" description="Basic and acidic residues" evidence="2">
    <location>
        <begin position="122"/>
        <end position="146"/>
    </location>
</feature>
<dbReference type="HOGENOM" id="CLU_1319536_0_0_11"/>
<dbReference type="RefSeq" id="WP_015780139.1">
    <property type="nucleotide sequence ID" value="NC_013169.1"/>
</dbReference>
<sequence>MTTPSTSAGRSWSITRHLPGPPERVYRAWTKADQLTWFLAGSSAREFESLWVDARVGGVFRLLMVQDGDTEYWTGGVYRELVPGARVAFSWGVPNGWPPIAPDAPDDGHSATDDGEPMGAEDAGHSATDDREPMGVDGAGRVRTDDRGPLVTVDLAAEDGNTRLTLRLELPAAAPDELAGQVLCQACRDGWGTTLDRLSRELTQQSGT</sequence>
<dbReference type="InterPro" id="IPR013538">
    <property type="entry name" value="ASHA1/2-like_C"/>
</dbReference>
<accession>C7NLV7</accession>
<dbReference type="SUPFAM" id="SSF55961">
    <property type="entry name" value="Bet v1-like"/>
    <property type="match status" value="1"/>
</dbReference>
<dbReference type="EMBL" id="CP001686">
    <property type="protein sequence ID" value="ACV07206.1"/>
    <property type="molecule type" value="Genomic_DNA"/>
</dbReference>
<dbReference type="InterPro" id="IPR023393">
    <property type="entry name" value="START-like_dom_sf"/>
</dbReference>
<evidence type="ECO:0000256" key="1">
    <source>
        <dbReference type="ARBA" id="ARBA00006817"/>
    </source>
</evidence>